<organism evidence="2 3">
    <name type="scientific">Cucurbitaria berberidis CBS 394.84</name>
    <dbReference type="NCBI Taxonomy" id="1168544"/>
    <lineage>
        <taxon>Eukaryota</taxon>
        <taxon>Fungi</taxon>
        <taxon>Dikarya</taxon>
        <taxon>Ascomycota</taxon>
        <taxon>Pezizomycotina</taxon>
        <taxon>Dothideomycetes</taxon>
        <taxon>Pleosporomycetidae</taxon>
        <taxon>Pleosporales</taxon>
        <taxon>Pleosporineae</taxon>
        <taxon>Cucurbitariaceae</taxon>
        <taxon>Cucurbitaria</taxon>
    </lineage>
</organism>
<accession>A0A9P4LCL7</accession>
<evidence type="ECO:0000313" key="2">
    <source>
        <dbReference type="EMBL" id="KAF1849502.1"/>
    </source>
</evidence>
<gene>
    <name evidence="2" type="ORF">K460DRAFT_365398</name>
</gene>
<dbReference type="AlphaFoldDB" id="A0A9P4LCL7"/>
<dbReference type="GeneID" id="63850419"/>
<evidence type="ECO:0000256" key="1">
    <source>
        <dbReference type="SAM" id="Phobius"/>
    </source>
</evidence>
<keyword evidence="1" id="KW-1133">Transmembrane helix</keyword>
<proteinExistence type="predicted"/>
<dbReference type="RefSeq" id="XP_040792065.1">
    <property type="nucleotide sequence ID" value="XM_040933168.1"/>
</dbReference>
<dbReference type="Proteomes" id="UP000800039">
    <property type="component" value="Unassembled WGS sequence"/>
</dbReference>
<feature type="transmembrane region" description="Helical" evidence="1">
    <location>
        <begin position="173"/>
        <end position="191"/>
    </location>
</feature>
<sequence length="192" mass="21937">MSSQRTPLRSHLQNAFRPLLQRQAGPLRVTRAISTNRSIYKPSKNSYNLLQTKWDKTKVYRPHAMENGSVLAQVGQAKDIIGSNAKIDALYTPNYSGADTEKTYQAHPGGYEPVKSKIAEAKREMLDRISKCQPLKRLARKMVESLPDEPSVIEEFDEEHKEHQERIRGEQRIAYASFCMMGFSVGLLLMIW</sequence>
<keyword evidence="3" id="KW-1185">Reference proteome</keyword>
<dbReference type="EMBL" id="ML976615">
    <property type="protein sequence ID" value="KAF1849502.1"/>
    <property type="molecule type" value="Genomic_DNA"/>
</dbReference>
<evidence type="ECO:0000313" key="3">
    <source>
        <dbReference type="Proteomes" id="UP000800039"/>
    </source>
</evidence>
<reference evidence="2" key="1">
    <citation type="submission" date="2020-01" db="EMBL/GenBank/DDBJ databases">
        <authorList>
            <consortium name="DOE Joint Genome Institute"/>
            <person name="Haridas S."/>
            <person name="Albert R."/>
            <person name="Binder M."/>
            <person name="Bloem J."/>
            <person name="Labutti K."/>
            <person name="Salamov A."/>
            <person name="Andreopoulos B."/>
            <person name="Baker S.E."/>
            <person name="Barry K."/>
            <person name="Bills G."/>
            <person name="Bluhm B.H."/>
            <person name="Cannon C."/>
            <person name="Castanera R."/>
            <person name="Culley D.E."/>
            <person name="Daum C."/>
            <person name="Ezra D."/>
            <person name="Gonzalez J.B."/>
            <person name="Henrissat B."/>
            <person name="Kuo A."/>
            <person name="Liang C."/>
            <person name="Lipzen A."/>
            <person name="Lutzoni F."/>
            <person name="Magnuson J."/>
            <person name="Mondo S."/>
            <person name="Nolan M."/>
            <person name="Ohm R."/>
            <person name="Pangilinan J."/>
            <person name="Park H.-J."/>
            <person name="Ramirez L."/>
            <person name="Alfaro M."/>
            <person name="Sun H."/>
            <person name="Tritt A."/>
            <person name="Yoshinaga Y."/>
            <person name="Zwiers L.-H."/>
            <person name="Turgeon B.G."/>
            <person name="Goodwin S.B."/>
            <person name="Spatafora J.W."/>
            <person name="Crous P.W."/>
            <person name="Grigoriev I.V."/>
        </authorList>
    </citation>
    <scope>NUCLEOTIDE SEQUENCE</scope>
    <source>
        <strain evidence="2">CBS 394.84</strain>
    </source>
</reference>
<protein>
    <submittedName>
        <fullName evidence="2">Uncharacterized protein</fullName>
    </submittedName>
</protein>
<name>A0A9P4LCL7_9PLEO</name>
<keyword evidence="1" id="KW-0472">Membrane</keyword>
<keyword evidence="1" id="KW-0812">Transmembrane</keyword>
<comment type="caution">
    <text evidence="2">The sequence shown here is derived from an EMBL/GenBank/DDBJ whole genome shotgun (WGS) entry which is preliminary data.</text>
</comment>